<dbReference type="InterPro" id="IPR036388">
    <property type="entry name" value="WH-like_DNA-bd_sf"/>
</dbReference>
<evidence type="ECO:0000313" key="5">
    <source>
        <dbReference type="EMBL" id="WQH15840.1"/>
    </source>
</evidence>
<dbReference type="PROSITE" id="PS00519">
    <property type="entry name" value="HTH_ASNC_1"/>
    <property type="match status" value="1"/>
</dbReference>
<keyword evidence="6" id="KW-1185">Reference proteome</keyword>
<dbReference type="InterPro" id="IPR011008">
    <property type="entry name" value="Dimeric_a/b-barrel"/>
</dbReference>
<evidence type="ECO:0000259" key="4">
    <source>
        <dbReference type="PROSITE" id="PS50956"/>
    </source>
</evidence>
<dbReference type="PANTHER" id="PTHR30154:SF34">
    <property type="entry name" value="TRANSCRIPTIONAL REGULATOR AZLB"/>
    <property type="match status" value="1"/>
</dbReference>
<dbReference type="InterPro" id="IPR036390">
    <property type="entry name" value="WH_DNA-bd_sf"/>
</dbReference>
<dbReference type="Pfam" id="PF01037">
    <property type="entry name" value="AsnC_trans_reg"/>
    <property type="match status" value="1"/>
</dbReference>
<keyword evidence="2" id="KW-0238">DNA-binding</keyword>
<dbReference type="Proteomes" id="UP001327459">
    <property type="component" value="Chromosome"/>
</dbReference>
<keyword evidence="1" id="KW-0805">Transcription regulation</keyword>
<sequence length="148" mass="16215">MNRLDTEIIGLLIKDGRLAYAEIARQLGVTRAHVRDRVQALLDGGSIEQFTAVIDPEKLGKSVSAFLDIKASPNAIEEVAQALADQPEVISLYIMSDMKSLHVHTLTDSSDSLLDFASRQIYGRAGIVSVECQTLLKRIKNRVGGPRL</sequence>
<dbReference type="EMBL" id="CP140153">
    <property type="protein sequence ID" value="WQH15840.1"/>
    <property type="molecule type" value="Genomic_DNA"/>
</dbReference>
<organism evidence="5 6">
    <name type="scientific">Guyparkeria halophila</name>
    <dbReference type="NCBI Taxonomy" id="47960"/>
    <lineage>
        <taxon>Bacteria</taxon>
        <taxon>Pseudomonadati</taxon>
        <taxon>Pseudomonadota</taxon>
        <taxon>Gammaproteobacteria</taxon>
        <taxon>Chromatiales</taxon>
        <taxon>Thioalkalibacteraceae</taxon>
        <taxon>Guyparkeria</taxon>
    </lineage>
</organism>
<dbReference type="InterPro" id="IPR019887">
    <property type="entry name" value="Tscrpt_reg_AsnC/Lrp_C"/>
</dbReference>
<dbReference type="InterPro" id="IPR019885">
    <property type="entry name" value="Tscrpt_reg_HTH_AsnC-type_CS"/>
</dbReference>
<dbReference type="PRINTS" id="PR00033">
    <property type="entry name" value="HTHASNC"/>
</dbReference>
<dbReference type="SMART" id="SM00344">
    <property type="entry name" value="HTH_ASNC"/>
    <property type="match status" value="1"/>
</dbReference>
<dbReference type="PROSITE" id="PS50956">
    <property type="entry name" value="HTH_ASNC_2"/>
    <property type="match status" value="1"/>
</dbReference>
<reference evidence="5 6" key="1">
    <citation type="submission" date="2023-11" db="EMBL/GenBank/DDBJ databases">
        <title>MicrobeMod: A computational toolkit for identifying prokaryotic methylation and restriction-modification with nanopore sequencing.</title>
        <authorList>
            <person name="Crits-Christoph A."/>
            <person name="Kang S.C."/>
            <person name="Lee H."/>
            <person name="Ostrov N."/>
        </authorList>
    </citation>
    <scope>NUCLEOTIDE SEQUENCE [LARGE SCALE GENOMIC DNA]</scope>
    <source>
        <strain evidence="5 6">ATCC 49870</strain>
    </source>
</reference>
<dbReference type="PANTHER" id="PTHR30154">
    <property type="entry name" value="LEUCINE-RESPONSIVE REGULATORY PROTEIN"/>
    <property type="match status" value="1"/>
</dbReference>
<dbReference type="Gene3D" id="1.10.10.10">
    <property type="entry name" value="Winged helix-like DNA-binding domain superfamily/Winged helix DNA-binding domain"/>
    <property type="match status" value="1"/>
</dbReference>
<dbReference type="SUPFAM" id="SSF54909">
    <property type="entry name" value="Dimeric alpha+beta barrel"/>
    <property type="match status" value="1"/>
</dbReference>
<dbReference type="Pfam" id="PF13404">
    <property type="entry name" value="HTH_AsnC-type"/>
    <property type="match status" value="1"/>
</dbReference>
<name>A0ABZ0YUJ3_9GAMM</name>
<dbReference type="InterPro" id="IPR019888">
    <property type="entry name" value="Tscrpt_reg_AsnC-like"/>
</dbReference>
<dbReference type="InterPro" id="IPR000485">
    <property type="entry name" value="AsnC-type_HTH_dom"/>
</dbReference>
<proteinExistence type="predicted"/>
<feature type="domain" description="HTH asnC-type" evidence="4">
    <location>
        <begin position="1"/>
        <end position="62"/>
    </location>
</feature>
<evidence type="ECO:0000256" key="1">
    <source>
        <dbReference type="ARBA" id="ARBA00023015"/>
    </source>
</evidence>
<evidence type="ECO:0000256" key="2">
    <source>
        <dbReference type="ARBA" id="ARBA00023125"/>
    </source>
</evidence>
<evidence type="ECO:0000313" key="6">
    <source>
        <dbReference type="Proteomes" id="UP001327459"/>
    </source>
</evidence>
<keyword evidence="3" id="KW-0804">Transcription</keyword>
<dbReference type="RefSeq" id="WP_322520863.1">
    <property type="nucleotide sequence ID" value="NZ_CP140153.1"/>
</dbReference>
<dbReference type="SUPFAM" id="SSF46785">
    <property type="entry name" value="Winged helix' DNA-binding domain"/>
    <property type="match status" value="1"/>
</dbReference>
<accession>A0ABZ0YUJ3</accession>
<evidence type="ECO:0000256" key="3">
    <source>
        <dbReference type="ARBA" id="ARBA00023163"/>
    </source>
</evidence>
<dbReference type="Gene3D" id="3.30.70.920">
    <property type="match status" value="1"/>
</dbReference>
<gene>
    <name evidence="5" type="ORF">SR882_08740</name>
</gene>
<protein>
    <submittedName>
        <fullName evidence="5">Lrp/AsnC family transcriptional regulator</fullName>
    </submittedName>
</protein>